<reference evidence="15" key="1">
    <citation type="submission" date="2025-08" db="UniProtKB">
        <authorList>
            <consortium name="RefSeq"/>
        </authorList>
    </citation>
    <scope>IDENTIFICATION</scope>
</reference>
<dbReference type="GO" id="GO:0030970">
    <property type="term" value="P:retrograde protein transport, ER to cytosol"/>
    <property type="evidence" value="ECO:0007669"/>
    <property type="project" value="TreeGrafter"/>
</dbReference>
<dbReference type="CTD" id="10956"/>
<keyword evidence="5 10" id="KW-0256">Endoplasmic reticulum</keyword>
<dbReference type="GO" id="GO:0005788">
    <property type="term" value="C:endoplasmic reticulum lumen"/>
    <property type="evidence" value="ECO:0007669"/>
    <property type="project" value="UniProtKB-SubCell"/>
</dbReference>
<evidence type="ECO:0000256" key="9">
    <source>
        <dbReference type="ARBA" id="ARBA00066177"/>
    </source>
</evidence>
<gene>
    <name evidence="15" type="primary">OS9</name>
</gene>
<evidence type="ECO:0000313" key="15">
    <source>
        <dbReference type="RefSeq" id="XP_004401806.1"/>
    </source>
</evidence>
<comment type="similarity">
    <text evidence="2 10">Belongs to the OS-9 family.</text>
</comment>
<dbReference type="FunFam" id="2.70.130.10:FF:000002">
    <property type="entry name" value="protein OS-9 isoform X1"/>
    <property type="match status" value="1"/>
</dbReference>
<comment type="subunit">
    <text evidence="9">Component of the HRD1 complex, which comprises at least SYNV1/HRD1, DERL1/2, FAM8A1, HERPUD1/HERP, OS9, SEL1L and UBE2J1. FAM8A1 is stabilized by interaction with SYNV1, which prevents its proteasomal degradation. OS9 and UBE2J1 recruitment to the complex may be mediated by SEL1L. Through this complex, may interact with ERLEC1 and HSPA5. Interacts (via C-terminus) with CPNE6 (via second C2 domain); this interaction occurs in a calcium-dependent manner in vitro. Interacts with CREB3.</text>
</comment>
<keyword evidence="4 10" id="KW-0430">Lectin</keyword>
<evidence type="ECO:0000256" key="1">
    <source>
        <dbReference type="ARBA" id="ARBA00004319"/>
    </source>
</evidence>
<evidence type="ECO:0000256" key="11">
    <source>
        <dbReference type="SAM" id="MobiDB-lite"/>
    </source>
</evidence>
<comment type="function">
    <text evidence="10">Lectin involved in the quality control of the secretory pathway. As a member of the endoplasmic reticulum-associated degradation lumenal (ERAD-L) surveillance system, targets misfolded endoplasmic reticulum lumenal glycoproteins for degradation.</text>
</comment>
<evidence type="ECO:0000256" key="4">
    <source>
        <dbReference type="ARBA" id="ARBA00022734"/>
    </source>
</evidence>
<keyword evidence="14" id="KW-1185">Reference proteome</keyword>
<comment type="subcellular location">
    <subcellularLocation>
        <location evidence="1 10">Endoplasmic reticulum lumen</location>
    </subcellularLocation>
</comment>
<sequence length="538" mass="60782">MAAEALLSSLLGLLLLGLLLPASLTGGVGSLNLEELSEMRYGIEILPLPVMGGQTKDWWTYEFCYGRHIQQYHIEDSEIKGEVLYLGYYQSAFDWDDETAKASKQHRLKRYHSQTYGNGSKCDLNGRPREAEVRFLCDEGAGVSGDYIDRVDEPLSCSYVLTIRTPRLCPHPLLRPPPSAAPQAILCHPALQPEEYMAYVQRQADSKQYGDRVLEELQGPEPHMWSEAQQGAVPSERAGARPAEDDGKESNFWKMLHEPEEQTHGAEEAQAEEQEPNPEVADPAPGPPHDFQNNVQVKVIRSPADLIRLIEELKGGSKKGRPDGGQEQPADDAAEVPHREAEVKGKSDADHQNEVEEEEEEEEEDEDEEEQQLLGEFEKELEGILLPSDRDRLRSETEKELGPDGLQKESERDRAMLALTSTLNKLIKRLEEKQSPELVKKHRKRRVVPKKPPPSPQTAGKIEIKIVRPGAEGTEEDARWLTDEDTRNLKEIFFNILVQGAEEAQKERQRQKELESNYRRVWGSRGGEGTGDLEEFDF</sequence>
<dbReference type="Pfam" id="PF07915">
    <property type="entry name" value="PRKCSH"/>
    <property type="match status" value="1"/>
</dbReference>
<feature type="signal peptide" evidence="12">
    <location>
        <begin position="1"/>
        <end position="25"/>
    </location>
</feature>
<evidence type="ECO:0000256" key="7">
    <source>
        <dbReference type="ARBA" id="ARBA00023180"/>
    </source>
</evidence>
<keyword evidence="7" id="KW-0325">Glycoprotein</keyword>
<evidence type="ECO:0000256" key="12">
    <source>
        <dbReference type="SAM" id="SignalP"/>
    </source>
</evidence>
<dbReference type="RefSeq" id="XP_004401806.1">
    <property type="nucleotide sequence ID" value="XM_004401749.1"/>
</dbReference>
<evidence type="ECO:0000313" key="14">
    <source>
        <dbReference type="Proteomes" id="UP000245340"/>
    </source>
</evidence>
<dbReference type="SUPFAM" id="SSF50911">
    <property type="entry name" value="Mannose 6-phosphate receptor domain"/>
    <property type="match status" value="1"/>
</dbReference>
<evidence type="ECO:0000256" key="10">
    <source>
        <dbReference type="RuleBase" id="RU369099"/>
    </source>
</evidence>
<feature type="compositionally biased region" description="Basic and acidic residues" evidence="11">
    <location>
        <begin position="311"/>
        <end position="324"/>
    </location>
</feature>
<feature type="domain" description="MRH" evidence="13">
    <location>
        <begin position="34"/>
        <end position="171"/>
    </location>
</feature>
<evidence type="ECO:0000256" key="2">
    <source>
        <dbReference type="ARBA" id="ARBA00009918"/>
    </source>
</evidence>
<dbReference type="GO" id="GO:0030968">
    <property type="term" value="P:endoplasmic reticulum unfolded protein response"/>
    <property type="evidence" value="ECO:0007669"/>
    <property type="project" value="UniProtKB-UniRule"/>
</dbReference>
<dbReference type="Proteomes" id="UP000245340">
    <property type="component" value="Unplaced"/>
</dbReference>
<dbReference type="GO" id="GO:0030246">
    <property type="term" value="F:carbohydrate binding"/>
    <property type="evidence" value="ECO:0007669"/>
    <property type="project" value="UniProtKB-UniRule"/>
</dbReference>
<keyword evidence="3 12" id="KW-0732">Signal</keyword>
<evidence type="ECO:0000256" key="8">
    <source>
        <dbReference type="ARBA" id="ARBA00053710"/>
    </source>
</evidence>
<dbReference type="PANTHER" id="PTHR15414">
    <property type="entry name" value="OS-9-RELATED"/>
    <property type="match status" value="1"/>
</dbReference>
<dbReference type="InterPro" id="IPR044865">
    <property type="entry name" value="MRH_dom"/>
</dbReference>
<evidence type="ECO:0000256" key="6">
    <source>
        <dbReference type="ARBA" id="ARBA00023157"/>
    </source>
</evidence>
<feature type="region of interest" description="Disordered" evidence="11">
    <location>
        <begin position="438"/>
        <end position="461"/>
    </location>
</feature>
<feature type="compositionally biased region" description="Basic residues" evidence="11">
    <location>
        <begin position="440"/>
        <end position="449"/>
    </location>
</feature>
<feature type="region of interest" description="Disordered" evidence="11">
    <location>
        <begin position="311"/>
        <end position="413"/>
    </location>
</feature>
<feature type="compositionally biased region" description="Basic and acidic residues" evidence="11">
    <location>
        <begin position="376"/>
        <end position="413"/>
    </location>
</feature>
<name>A0A2U3W1E0_ODORO</name>
<comment type="function">
    <text evidence="8">Lectin component of the HRD1 complex, which functions in endoplasmic reticulum (ER) quality control and ER-associated degradation (ERAD). Specifically recognizes and binds improperly folded glycoproteins as well as hyperglycosylated proteins, retain them in the ER, and transfers them to the ubiquitination machinery and promote their degradation. Possible targets include TRPV4 as well as hyperglycosylated HSP90B1.</text>
</comment>
<dbReference type="GeneID" id="101385290"/>
<organism evidence="14 15">
    <name type="scientific">Odobenus rosmarus divergens</name>
    <name type="common">Pacific walrus</name>
    <dbReference type="NCBI Taxonomy" id="9708"/>
    <lineage>
        <taxon>Eukaryota</taxon>
        <taxon>Metazoa</taxon>
        <taxon>Chordata</taxon>
        <taxon>Craniata</taxon>
        <taxon>Vertebrata</taxon>
        <taxon>Euteleostomi</taxon>
        <taxon>Mammalia</taxon>
        <taxon>Eutheria</taxon>
        <taxon>Laurasiatheria</taxon>
        <taxon>Carnivora</taxon>
        <taxon>Caniformia</taxon>
        <taxon>Pinnipedia</taxon>
        <taxon>Odobenidae</taxon>
        <taxon>Odobenus</taxon>
    </lineage>
</organism>
<dbReference type="Gene3D" id="2.70.130.10">
    <property type="entry name" value="Mannose-6-phosphate receptor binding domain"/>
    <property type="match status" value="1"/>
</dbReference>
<evidence type="ECO:0000256" key="5">
    <source>
        <dbReference type="ARBA" id="ARBA00022824"/>
    </source>
</evidence>
<feature type="chain" id="PRO_5015494925" description="Endoplasmic reticulum lectin" evidence="12">
    <location>
        <begin position="26"/>
        <end position="538"/>
    </location>
</feature>
<feature type="compositionally biased region" description="Acidic residues" evidence="11">
    <location>
        <begin position="355"/>
        <end position="371"/>
    </location>
</feature>
<dbReference type="InterPro" id="IPR012913">
    <property type="entry name" value="OS9-like_dom"/>
</dbReference>
<dbReference type="PANTHER" id="PTHR15414:SF5">
    <property type="entry name" value="PROTEIN OS-9"/>
    <property type="match status" value="1"/>
</dbReference>
<dbReference type="InterPro" id="IPR045149">
    <property type="entry name" value="OS-9-like"/>
</dbReference>
<accession>A0A2U3W1E0</accession>
<feature type="compositionally biased region" description="Basic and acidic residues" evidence="11">
    <location>
        <begin position="238"/>
        <end position="247"/>
    </location>
</feature>
<dbReference type="InterPro" id="IPR009011">
    <property type="entry name" value="Man6P_isomerase_rcpt-bd_dom_sf"/>
</dbReference>
<dbReference type="PROSITE" id="PS51914">
    <property type="entry name" value="MRH"/>
    <property type="match status" value="1"/>
</dbReference>
<feature type="region of interest" description="Disordered" evidence="11">
    <location>
        <begin position="260"/>
        <end position="299"/>
    </location>
</feature>
<dbReference type="AlphaFoldDB" id="A0A2U3W1E0"/>
<feature type="region of interest" description="Disordered" evidence="11">
    <location>
        <begin position="226"/>
        <end position="247"/>
    </location>
</feature>
<evidence type="ECO:0000256" key="3">
    <source>
        <dbReference type="ARBA" id="ARBA00022729"/>
    </source>
</evidence>
<proteinExistence type="inferred from homology"/>
<evidence type="ECO:0000259" key="13">
    <source>
        <dbReference type="PROSITE" id="PS51914"/>
    </source>
</evidence>
<keyword evidence="6" id="KW-1015">Disulfide bond</keyword>
<protein>
    <recommendedName>
        <fullName evidence="10">Endoplasmic reticulum lectin</fullName>
    </recommendedName>
</protein>
<feature type="compositionally biased region" description="Basic and acidic residues" evidence="11">
    <location>
        <begin position="335"/>
        <end position="354"/>
    </location>
</feature>